<keyword evidence="3" id="KW-1185">Reference proteome</keyword>
<dbReference type="InterPro" id="IPR027417">
    <property type="entry name" value="P-loop_NTPase"/>
</dbReference>
<dbReference type="InterPro" id="IPR003593">
    <property type="entry name" value="AAA+_ATPase"/>
</dbReference>
<reference evidence="2 3" key="1">
    <citation type="submission" date="2019-04" db="EMBL/GenBank/DDBJ databases">
        <authorList>
            <person name="Van Vliet M D."/>
        </authorList>
    </citation>
    <scope>NUCLEOTIDE SEQUENCE [LARGE SCALE GENOMIC DNA]</scope>
    <source>
        <strain evidence="2 3">F1</strain>
    </source>
</reference>
<dbReference type="AlphaFoldDB" id="A0A6C2UA03"/>
<dbReference type="SUPFAM" id="SSF52540">
    <property type="entry name" value="P-loop containing nucleoside triphosphate hydrolases"/>
    <property type="match status" value="2"/>
</dbReference>
<dbReference type="Proteomes" id="UP000366872">
    <property type="component" value="Unassembled WGS sequence"/>
</dbReference>
<evidence type="ECO:0000313" key="2">
    <source>
        <dbReference type="EMBL" id="VGO16870.1"/>
    </source>
</evidence>
<organism evidence="2 3">
    <name type="scientific">Pontiella desulfatans</name>
    <dbReference type="NCBI Taxonomy" id="2750659"/>
    <lineage>
        <taxon>Bacteria</taxon>
        <taxon>Pseudomonadati</taxon>
        <taxon>Kiritimatiellota</taxon>
        <taxon>Kiritimatiellia</taxon>
        <taxon>Kiritimatiellales</taxon>
        <taxon>Pontiellaceae</taxon>
        <taxon>Pontiella</taxon>
    </lineage>
</organism>
<proteinExistence type="predicted"/>
<feature type="domain" description="AAA+ ATPase" evidence="1">
    <location>
        <begin position="276"/>
        <end position="548"/>
    </location>
</feature>
<dbReference type="Gene3D" id="3.40.50.300">
    <property type="entry name" value="P-loop containing nucleotide triphosphate hydrolases"/>
    <property type="match status" value="1"/>
</dbReference>
<evidence type="ECO:0000259" key="1">
    <source>
        <dbReference type="SMART" id="SM00382"/>
    </source>
</evidence>
<evidence type="ECO:0000313" key="3">
    <source>
        <dbReference type="Proteomes" id="UP000366872"/>
    </source>
</evidence>
<gene>
    <name evidence="2" type="ORF">PDESU_05462</name>
</gene>
<dbReference type="SMART" id="SM00382">
    <property type="entry name" value="AAA"/>
    <property type="match status" value="1"/>
</dbReference>
<accession>A0A6C2UA03</accession>
<dbReference type="EMBL" id="CAAHFG010000004">
    <property type="protein sequence ID" value="VGO16870.1"/>
    <property type="molecule type" value="Genomic_DNA"/>
</dbReference>
<sequence>MIMKEMRQKLFDELLATPEDRVSEWFENYNHFTKDIQEIRERLQLKAGKLSDYRLYAGLESLSDQSFEGFVWKLVGELLNGIASRGQSVISREHLAQFREAPQFEKFLREIIVNPLNNELFFRFNEWWVNQPSVKHNRVLINRIFAACAPAELSTVVDEGKFNRLFAWLQSEQIIAKYEPPHSGDSWLSRNIFLMKELYNIDRGGLPEGWLSLFPWLLFEYMEHQQNKMSIQQGKALSTSIKSMPFSMDAFSTALDGAGLAVNASLPTMVCSALHAKPFLILTGLSGSGKTQLAQALSKWITGRRGVRNPFLKGMEVNAARSIYTVLDVDRLGVKVGQSGSSSNTFLPFDLVEKWVESIKENGFDLATPSQEIQRKVIETGLEYSPTLNSFHAPLKALACHWIENATLEKIESKYELISVGADWTSNENLLGYPDALNPGHYRKPDNGALDLILRAQADPEHPYFLILDEMNLSHVERYFADFLSAMESGEAISLHDDTGEDWNGVPAKLKIPKNLFVIGTVNVDETTYMFSPKVLDRANVIEFRVSDDEMKSFLENPVKPNLKELEGQGAQYAKAFVAAAKQKDVPLDDATREAVSKVLMEFFPQLKEAGAEFGYRTAHEICRLVYFHKELSSKDWKMESAMDAAIMQKLLPKLHGSKKKLGPVLAALIRLCLKEDARPENDPIKDEVLVAENALYPGSLEKLARMRRRLAEHGFTSFAEA</sequence>
<dbReference type="RefSeq" id="WP_136082389.1">
    <property type="nucleotide sequence ID" value="NZ_CAAHFG010000004.1"/>
</dbReference>
<protein>
    <recommendedName>
        <fullName evidence="1">AAA+ ATPase domain-containing protein</fullName>
    </recommendedName>
</protein>
<name>A0A6C2UA03_PONDE</name>